<dbReference type="InterPro" id="IPR017871">
    <property type="entry name" value="ABC_transporter-like_CS"/>
</dbReference>
<dbReference type="PROSITE" id="PS00211">
    <property type="entry name" value="ABC_TRANSPORTER_1"/>
    <property type="match status" value="1"/>
</dbReference>
<dbReference type="GO" id="GO:0016887">
    <property type="term" value="F:ATP hydrolysis activity"/>
    <property type="evidence" value="ECO:0007669"/>
    <property type="project" value="InterPro"/>
</dbReference>
<dbReference type="PANTHER" id="PTHR42711:SF19">
    <property type="entry name" value="DOXORUBICIN RESISTANCE ATP-BINDING PROTEIN DRRA"/>
    <property type="match status" value="1"/>
</dbReference>
<protein>
    <submittedName>
        <fullName evidence="10">Putative multidrug ABC transporter ATP-binding protein</fullName>
    </submittedName>
</protein>
<evidence type="ECO:0000256" key="1">
    <source>
        <dbReference type="ARBA" id="ARBA00004202"/>
    </source>
</evidence>
<evidence type="ECO:0000256" key="3">
    <source>
        <dbReference type="ARBA" id="ARBA00022475"/>
    </source>
</evidence>
<evidence type="ECO:0000256" key="5">
    <source>
        <dbReference type="ARBA" id="ARBA00022840"/>
    </source>
</evidence>
<dbReference type="SMART" id="SM00382">
    <property type="entry name" value="AAA"/>
    <property type="match status" value="1"/>
</dbReference>
<dbReference type="GO" id="GO:0005524">
    <property type="term" value="F:ATP binding"/>
    <property type="evidence" value="ECO:0007669"/>
    <property type="project" value="UniProtKB-KW"/>
</dbReference>
<keyword evidence="3" id="KW-1003">Cell membrane</keyword>
<dbReference type="GO" id="GO:0046677">
    <property type="term" value="P:response to antibiotic"/>
    <property type="evidence" value="ECO:0007669"/>
    <property type="project" value="UniProtKB-KW"/>
</dbReference>
<reference evidence="10 11" key="1">
    <citation type="submission" date="2011-11" db="EMBL/GenBank/DDBJ databases">
        <title>Whole genome shotgun sequence of Gordonia araii NBRC 100433.</title>
        <authorList>
            <person name="Yoshida Y."/>
            <person name="Hosoyama A."/>
            <person name="Tsuchikane K."/>
            <person name="Katsumata H."/>
            <person name="Yamazaki S."/>
            <person name="Fujita N."/>
        </authorList>
    </citation>
    <scope>NUCLEOTIDE SEQUENCE [LARGE SCALE GENOMIC DNA]</scope>
    <source>
        <strain evidence="10 11">NBRC 100433</strain>
    </source>
</reference>
<evidence type="ECO:0000259" key="9">
    <source>
        <dbReference type="PROSITE" id="PS50893"/>
    </source>
</evidence>
<gene>
    <name evidence="10" type="ORF">GOARA_008_00080</name>
</gene>
<keyword evidence="7" id="KW-0472">Membrane</keyword>
<evidence type="ECO:0000313" key="11">
    <source>
        <dbReference type="Proteomes" id="UP000035088"/>
    </source>
</evidence>
<proteinExistence type="predicted"/>
<dbReference type="AlphaFoldDB" id="G7GXI3"/>
<dbReference type="InterPro" id="IPR003593">
    <property type="entry name" value="AAA+_ATPase"/>
</dbReference>
<dbReference type="SUPFAM" id="SSF52540">
    <property type="entry name" value="P-loop containing nucleoside triphosphate hydrolases"/>
    <property type="match status" value="1"/>
</dbReference>
<dbReference type="STRING" id="1073574.GOARA_008_00080"/>
<keyword evidence="8" id="KW-0046">Antibiotic resistance</keyword>
<accession>G7GXI3</accession>
<keyword evidence="11" id="KW-1185">Reference proteome</keyword>
<dbReference type="RefSeq" id="WP_007320388.1">
    <property type="nucleotide sequence ID" value="NZ_BAEE01000008.1"/>
</dbReference>
<organism evidence="10 11">
    <name type="scientific">Gordonia araii NBRC 100433</name>
    <dbReference type="NCBI Taxonomy" id="1073574"/>
    <lineage>
        <taxon>Bacteria</taxon>
        <taxon>Bacillati</taxon>
        <taxon>Actinomycetota</taxon>
        <taxon>Actinomycetes</taxon>
        <taxon>Mycobacteriales</taxon>
        <taxon>Gordoniaceae</taxon>
        <taxon>Gordonia</taxon>
    </lineage>
</organism>
<evidence type="ECO:0000256" key="4">
    <source>
        <dbReference type="ARBA" id="ARBA00022741"/>
    </source>
</evidence>
<keyword evidence="2" id="KW-0813">Transport</keyword>
<evidence type="ECO:0000256" key="8">
    <source>
        <dbReference type="ARBA" id="ARBA00023251"/>
    </source>
</evidence>
<dbReference type="InterPro" id="IPR027417">
    <property type="entry name" value="P-loop_NTPase"/>
</dbReference>
<evidence type="ECO:0000256" key="2">
    <source>
        <dbReference type="ARBA" id="ARBA00022448"/>
    </source>
</evidence>
<feature type="domain" description="ABC transporter" evidence="9">
    <location>
        <begin position="4"/>
        <end position="223"/>
    </location>
</feature>
<evidence type="ECO:0000256" key="6">
    <source>
        <dbReference type="ARBA" id="ARBA00022967"/>
    </source>
</evidence>
<evidence type="ECO:0000313" key="10">
    <source>
        <dbReference type="EMBL" id="GAB08308.1"/>
    </source>
</evidence>
<keyword evidence="4" id="KW-0547">Nucleotide-binding</keyword>
<keyword evidence="6" id="KW-1278">Translocase</keyword>
<name>G7GXI3_9ACTN</name>
<keyword evidence="5 10" id="KW-0067">ATP-binding</keyword>
<dbReference type="GO" id="GO:0005886">
    <property type="term" value="C:plasma membrane"/>
    <property type="evidence" value="ECO:0007669"/>
    <property type="project" value="UniProtKB-SubCell"/>
</dbReference>
<evidence type="ECO:0000256" key="7">
    <source>
        <dbReference type="ARBA" id="ARBA00023136"/>
    </source>
</evidence>
<dbReference type="GO" id="GO:0055085">
    <property type="term" value="P:transmembrane transport"/>
    <property type="evidence" value="ECO:0007669"/>
    <property type="project" value="UniProtKB-ARBA"/>
</dbReference>
<dbReference type="Pfam" id="PF00005">
    <property type="entry name" value="ABC_tran"/>
    <property type="match status" value="1"/>
</dbReference>
<comment type="subcellular location">
    <subcellularLocation>
        <location evidence="1">Cell membrane</location>
        <topology evidence="1">Peripheral membrane protein</topology>
    </subcellularLocation>
</comment>
<dbReference type="Gene3D" id="3.40.50.300">
    <property type="entry name" value="P-loop containing nucleotide triphosphate hydrolases"/>
    <property type="match status" value="1"/>
</dbReference>
<dbReference type="EMBL" id="BAEE01000008">
    <property type="protein sequence ID" value="GAB08308.1"/>
    <property type="molecule type" value="Genomic_DNA"/>
</dbReference>
<dbReference type="PANTHER" id="PTHR42711">
    <property type="entry name" value="ABC TRANSPORTER ATP-BINDING PROTEIN"/>
    <property type="match status" value="1"/>
</dbReference>
<dbReference type="InterPro" id="IPR003439">
    <property type="entry name" value="ABC_transporter-like_ATP-bd"/>
</dbReference>
<dbReference type="FunFam" id="3.40.50.300:FF:000589">
    <property type="entry name" value="ABC transporter, ATP-binding subunit"/>
    <property type="match status" value="1"/>
</dbReference>
<dbReference type="Proteomes" id="UP000035088">
    <property type="component" value="Unassembled WGS sequence"/>
</dbReference>
<dbReference type="PROSITE" id="PS50893">
    <property type="entry name" value="ABC_TRANSPORTER_2"/>
    <property type="match status" value="1"/>
</dbReference>
<dbReference type="InterPro" id="IPR050763">
    <property type="entry name" value="ABC_transporter_ATP-binding"/>
</dbReference>
<comment type="caution">
    <text evidence="10">The sequence shown here is derived from an EMBL/GenBank/DDBJ whole genome shotgun (WGS) entry which is preliminary data.</text>
</comment>
<sequence length="223" mass="23981">MAIVEARDLTKSFGEVQALRGLSLTVDEGEILGVLGPNGAGKTTTINILTTLMRPDEGTVRVADVDVLADPAAVRPLIGLTGQFAALDANLTARENLVLFGRLFKLGKSAAAARADELLADFGLTEAADRRTATFSGGMRRRLDLAASMIGNPRVLFLDEPTTGLDPRSRTMLWEVVRRLRDEGITVFLTTQYLEEADQLADRIIVIDHGTASPKAPPPNSRS</sequence>